<evidence type="ECO:0000256" key="1">
    <source>
        <dbReference type="SAM" id="SignalP"/>
    </source>
</evidence>
<name>A0A1E5XL21_9HYPH</name>
<dbReference type="Gene3D" id="3.90.420.10">
    <property type="entry name" value="Oxidoreductase, molybdopterin-binding domain"/>
    <property type="match status" value="1"/>
</dbReference>
<keyword evidence="1" id="KW-0732">Signal</keyword>
<comment type="caution">
    <text evidence="3">The sequence shown here is derived from an EMBL/GenBank/DDBJ whole genome shotgun (WGS) entry which is preliminary data.</text>
</comment>
<reference evidence="3 4" key="1">
    <citation type="journal article" date="2015" name="Genome Announc.">
        <title>Genome Assemblies of Three Soil-Associated Devosia species: D. insulae, D. limi, and D. soli.</title>
        <authorList>
            <person name="Hassan Y.I."/>
            <person name="Lepp D."/>
            <person name="Zhou T."/>
        </authorList>
    </citation>
    <scope>NUCLEOTIDE SEQUENCE [LARGE SCALE GENOMIC DNA]</scope>
    <source>
        <strain evidence="3 4">DS-56</strain>
    </source>
</reference>
<protein>
    <submittedName>
        <fullName evidence="3">Molybdopterin oxidoreductase</fullName>
    </submittedName>
</protein>
<dbReference type="EMBL" id="LAJE02000310">
    <property type="protein sequence ID" value="OEO29204.1"/>
    <property type="molecule type" value="Genomic_DNA"/>
</dbReference>
<dbReference type="InterPro" id="IPR006311">
    <property type="entry name" value="TAT_signal"/>
</dbReference>
<dbReference type="AlphaFoldDB" id="A0A1E5XL21"/>
<feature type="domain" description="Oxidoreductase molybdopterin-binding" evidence="2">
    <location>
        <begin position="100"/>
        <end position="240"/>
    </location>
</feature>
<evidence type="ECO:0000313" key="3">
    <source>
        <dbReference type="EMBL" id="OEO29204.1"/>
    </source>
</evidence>
<evidence type="ECO:0000259" key="2">
    <source>
        <dbReference type="Pfam" id="PF00174"/>
    </source>
</evidence>
<evidence type="ECO:0000313" key="4">
    <source>
        <dbReference type="Proteomes" id="UP000095463"/>
    </source>
</evidence>
<dbReference type="InterPro" id="IPR036374">
    <property type="entry name" value="OxRdtase_Mopterin-bd_sf"/>
</dbReference>
<dbReference type="PANTHER" id="PTHR43032">
    <property type="entry name" value="PROTEIN-METHIONINE-SULFOXIDE REDUCTASE"/>
    <property type="match status" value="1"/>
</dbReference>
<dbReference type="Proteomes" id="UP000095463">
    <property type="component" value="Unassembled WGS sequence"/>
</dbReference>
<dbReference type="RefSeq" id="WP_069911519.1">
    <property type="nucleotide sequence ID" value="NZ_LAJE02000310.1"/>
</dbReference>
<dbReference type="PROSITE" id="PS51257">
    <property type="entry name" value="PROKAR_LIPOPROTEIN"/>
    <property type="match status" value="1"/>
</dbReference>
<keyword evidence="4" id="KW-1185">Reference proteome</keyword>
<accession>A0A1E5XL21</accession>
<organism evidence="3 4">
    <name type="scientific">Devosia insulae DS-56</name>
    <dbReference type="NCBI Taxonomy" id="1116389"/>
    <lineage>
        <taxon>Bacteria</taxon>
        <taxon>Pseudomonadati</taxon>
        <taxon>Pseudomonadota</taxon>
        <taxon>Alphaproteobacteria</taxon>
        <taxon>Hyphomicrobiales</taxon>
        <taxon>Devosiaceae</taxon>
        <taxon>Devosia</taxon>
    </lineage>
</organism>
<gene>
    <name evidence="3" type="ORF">VW23_026700</name>
</gene>
<sequence length="264" mass="29167">MSRLILNRRRLLGLGAAGAGSLVLAGCDQFDFLGARNDPVRNFLERANQLTYSAQRALVGEQALAKEFSESEIRQGQRPNGSTDPRNIELYRDLEASGFAAYKLRIIGLVETPKEYSLAELQNMPARTQITRHDCVEGWSCIAKWTGVPLSRLLDEAKVQPTAKFVVYHCYDQMGGGLSAPEAYYTSSDLIDAFHPQTIAAFGLNGAALPVANGAPVRIRIERALGYKQPKYVHTIELVDSFAKFGMGQGGYWEDHGYDWYGGI</sequence>
<proteinExistence type="predicted"/>
<feature type="chain" id="PRO_5009190349" evidence="1">
    <location>
        <begin position="26"/>
        <end position="264"/>
    </location>
</feature>
<feature type="signal peptide" evidence="1">
    <location>
        <begin position="1"/>
        <end position="25"/>
    </location>
</feature>
<dbReference type="PANTHER" id="PTHR43032:SF2">
    <property type="entry name" value="BLL0505 PROTEIN"/>
    <property type="match status" value="1"/>
</dbReference>
<dbReference type="OrthoDB" id="9795587at2"/>
<dbReference type="SUPFAM" id="SSF56524">
    <property type="entry name" value="Oxidoreductase molybdopterin-binding domain"/>
    <property type="match status" value="1"/>
</dbReference>
<dbReference type="Pfam" id="PF00174">
    <property type="entry name" value="Oxidored_molyb"/>
    <property type="match status" value="1"/>
</dbReference>
<dbReference type="PROSITE" id="PS51318">
    <property type="entry name" value="TAT"/>
    <property type="match status" value="1"/>
</dbReference>
<dbReference type="InterPro" id="IPR000572">
    <property type="entry name" value="OxRdtase_Mopterin-bd_dom"/>
</dbReference>